<dbReference type="Proteomes" id="UP000192940">
    <property type="component" value="Chromosome I"/>
</dbReference>
<evidence type="ECO:0000313" key="2">
    <source>
        <dbReference type="EMBL" id="SMF87679.1"/>
    </source>
</evidence>
<protein>
    <submittedName>
        <fullName evidence="2">Predicted periplasmic/secreted protein</fullName>
    </submittedName>
</protein>
<reference evidence="2 3" key="1">
    <citation type="submission" date="2017-04" db="EMBL/GenBank/DDBJ databases">
        <authorList>
            <person name="Afonso C.L."/>
            <person name="Miller P.J."/>
            <person name="Scott M.A."/>
            <person name="Spackman E."/>
            <person name="Goraichik I."/>
            <person name="Dimitrov K.M."/>
            <person name="Suarez D.L."/>
            <person name="Swayne D.E."/>
        </authorList>
    </citation>
    <scope>NUCLEOTIDE SEQUENCE [LARGE SCALE GENOMIC DNA]</scope>
    <source>
        <strain evidence="2 3">N3/975</strain>
    </source>
</reference>
<feature type="transmembrane region" description="Helical" evidence="1">
    <location>
        <begin position="36"/>
        <end position="57"/>
    </location>
</feature>
<keyword evidence="1" id="KW-0812">Transmembrane</keyword>
<dbReference type="AlphaFoldDB" id="A0A1X7HK25"/>
<dbReference type="Pfam" id="PF11085">
    <property type="entry name" value="YqhR"/>
    <property type="match status" value="1"/>
</dbReference>
<keyword evidence="3" id="KW-1185">Reference proteome</keyword>
<sequence>MKKKFQILGKAVSAEGSSVKMNQTHDRSEGIHTNRFFFALELGFYAGFIWGAIRWIFYAFHFSSILPGFILEPFFKHSFLISTAGQVAGWLSFIVLSVIASLVYVYLLRRAKGPWPGIAYGIVWWVVLFIVLEPFLHLTLPIKRLTWDTNISEICLFLLWGLFIGYTVAQEYTDEKQREPQKVLS</sequence>
<dbReference type="EMBL" id="LT840184">
    <property type="protein sequence ID" value="SMF87679.1"/>
    <property type="molecule type" value="Genomic_DNA"/>
</dbReference>
<name>A0A1X7HK25_9BACL</name>
<organism evidence="2 3">
    <name type="scientific">Paenibacillus uliginis N3/975</name>
    <dbReference type="NCBI Taxonomy" id="1313296"/>
    <lineage>
        <taxon>Bacteria</taxon>
        <taxon>Bacillati</taxon>
        <taxon>Bacillota</taxon>
        <taxon>Bacilli</taxon>
        <taxon>Bacillales</taxon>
        <taxon>Paenibacillaceae</taxon>
        <taxon>Paenibacillus</taxon>
    </lineage>
</organism>
<feature type="transmembrane region" description="Helical" evidence="1">
    <location>
        <begin position="119"/>
        <end position="139"/>
    </location>
</feature>
<dbReference type="InterPro" id="IPR024563">
    <property type="entry name" value="YqhR"/>
</dbReference>
<accession>A0A1X7HK25</accession>
<evidence type="ECO:0000313" key="3">
    <source>
        <dbReference type="Proteomes" id="UP000192940"/>
    </source>
</evidence>
<evidence type="ECO:0000256" key="1">
    <source>
        <dbReference type="SAM" id="Phobius"/>
    </source>
</evidence>
<feature type="transmembrane region" description="Helical" evidence="1">
    <location>
        <begin position="151"/>
        <end position="169"/>
    </location>
</feature>
<gene>
    <name evidence="2" type="ORF">SAMN05661091_3843</name>
</gene>
<keyword evidence="1" id="KW-1133">Transmembrane helix</keyword>
<dbReference type="STRING" id="1313296.SAMN05661091_3843"/>
<feature type="transmembrane region" description="Helical" evidence="1">
    <location>
        <begin position="87"/>
        <end position="107"/>
    </location>
</feature>
<proteinExistence type="predicted"/>
<keyword evidence="1" id="KW-0472">Membrane</keyword>